<dbReference type="RefSeq" id="WP_200622967.1">
    <property type="nucleotide sequence ID" value="NZ_CAJNAU010000212.1"/>
</dbReference>
<organism evidence="2 3">
    <name type="scientific">Paraburkholderia aspalathi</name>
    <dbReference type="NCBI Taxonomy" id="1324617"/>
    <lineage>
        <taxon>Bacteria</taxon>
        <taxon>Pseudomonadati</taxon>
        <taxon>Pseudomonadota</taxon>
        <taxon>Betaproteobacteria</taxon>
        <taxon>Burkholderiales</taxon>
        <taxon>Burkholderiaceae</taxon>
        <taxon>Paraburkholderia</taxon>
    </lineage>
</organism>
<protein>
    <recommendedName>
        <fullName evidence="1">Polyvalent protein metallopeptidase domain-containing protein</fullName>
    </recommendedName>
</protein>
<dbReference type="InterPro" id="IPR041459">
    <property type="entry name" value="MPTase-PolyVal"/>
</dbReference>
<feature type="domain" description="Polyvalent protein metallopeptidase" evidence="1">
    <location>
        <begin position="1"/>
        <end position="65"/>
    </location>
</feature>
<evidence type="ECO:0000259" key="1">
    <source>
        <dbReference type="Pfam" id="PF18818"/>
    </source>
</evidence>
<reference evidence="2 3" key="1">
    <citation type="submission" date="2021-02" db="EMBL/GenBank/DDBJ databases">
        <authorList>
            <person name="Vanwijnsberghe S."/>
        </authorList>
    </citation>
    <scope>NUCLEOTIDE SEQUENCE [LARGE SCALE GENOMIC DNA]</scope>
    <source>
        <strain evidence="2 3">R-69658</strain>
    </source>
</reference>
<evidence type="ECO:0000313" key="2">
    <source>
        <dbReference type="EMBL" id="CAE6867127.1"/>
    </source>
</evidence>
<dbReference type="Pfam" id="PF18818">
    <property type="entry name" value="MPTase-PolyVal"/>
    <property type="match status" value="1"/>
</dbReference>
<gene>
    <name evidence="2" type="ORF">R69658_07926</name>
</gene>
<name>A0ABN7NI12_9BURK</name>
<accession>A0ABN7NI12</accession>
<dbReference type="EMBL" id="CAJNAU010000212">
    <property type="protein sequence ID" value="CAE6867127.1"/>
    <property type="molecule type" value="Genomic_DNA"/>
</dbReference>
<dbReference type="Proteomes" id="UP000674425">
    <property type="component" value="Unassembled WGS sequence"/>
</dbReference>
<evidence type="ECO:0000313" key="3">
    <source>
        <dbReference type="Proteomes" id="UP000674425"/>
    </source>
</evidence>
<sequence length="94" mass="10528">MHELGHATMGKNRVPRDVTVYSVEELKAELGLPRLERQLANHAAYLQSWLREFADKKHKLVSVASEAQKISDWLLARGGMAKQAESVDEEQSAA</sequence>
<keyword evidence="3" id="KW-1185">Reference proteome</keyword>
<proteinExistence type="predicted"/>
<comment type="caution">
    <text evidence="2">The sequence shown here is derived from an EMBL/GenBank/DDBJ whole genome shotgun (WGS) entry which is preliminary data.</text>
</comment>